<keyword evidence="2" id="KW-1185">Reference proteome</keyword>
<sequence>MDVTIIRSLLKCKLSGTKLKPIQLVKEDLAEGIIKCELSVYAKVLSLKESFRIMETGPWCFDNQLVVMHDWATGLDPVTISFDKCTFWIQFRGLKPEFFTWEVVSILGDAFPSCEDVELRREKGGSRFSGSNPESMYWSCFED</sequence>
<proteinExistence type="predicted"/>
<protein>
    <recommendedName>
        <fullName evidence="3">DUF4283 domain-containing protein</fullName>
    </recommendedName>
</protein>
<accession>A0AAV3PJQ2</accession>
<gene>
    <name evidence="1" type="ORF">LIER_10555</name>
</gene>
<dbReference type="EMBL" id="BAABME010001885">
    <property type="protein sequence ID" value="GAA0151954.1"/>
    <property type="molecule type" value="Genomic_DNA"/>
</dbReference>
<evidence type="ECO:0000313" key="2">
    <source>
        <dbReference type="Proteomes" id="UP001454036"/>
    </source>
</evidence>
<evidence type="ECO:0000313" key="1">
    <source>
        <dbReference type="EMBL" id="GAA0151954.1"/>
    </source>
</evidence>
<organism evidence="1 2">
    <name type="scientific">Lithospermum erythrorhizon</name>
    <name type="common">Purple gromwell</name>
    <name type="synonym">Lithospermum officinale var. erythrorhizon</name>
    <dbReference type="NCBI Taxonomy" id="34254"/>
    <lineage>
        <taxon>Eukaryota</taxon>
        <taxon>Viridiplantae</taxon>
        <taxon>Streptophyta</taxon>
        <taxon>Embryophyta</taxon>
        <taxon>Tracheophyta</taxon>
        <taxon>Spermatophyta</taxon>
        <taxon>Magnoliopsida</taxon>
        <taxon>eudicotyledons</taxon>
        <taxon>Gunneridae</taxon>
        <taxon>Pentapetalae</taxon>
        <taxon>asterids</taxon>
        <taxon>lamiids</taxon>
        <taxon>Boraginales</taxon>
        <taxon>Boraginaceae</taxon>
        <taxon>Boraginoideae</taxon>
        <taxon>Lithospermeae</taxon>
        <taxon>Lithospermum</taxon>
    </lineage>
</organism>
<comment type="caution">
    <text evidence="1">The sequence shown here is derived from an EMBL/GenBank/DDBJ whole genome shotgun (WGS) entry which is preliminary data.</text>
</comment>
<reference evidence="1 2" key="1">
    <citation type="submission" date="2024-01" db="EMBL/GenBank/DDBJ databases">
        <title>The complete chloroplast genome sequence of Lithospermum erythrorhizon: insights into the phylogenetic relationship among Boraginaceae species and the maternal lineages of purple gromwells.</title>
        <authorList>
            <person name="Okada T."/>
            <person name="Watanabe K."/>
        </authorList>
    </citation>
    <scope>NUCLEOTIDE SEQUENCE [LARGE SCALE GENOMIC DNA]</scope>
</reference>
<dbReference type="Proteomes" id="UP001454036">
    <property type="component" value="Unassembled WGS sequence"/>
</dbReference>
<dbReference type="AlphaFoldDB" id="A0AAV3PJQ2"/>
<evidence type="ECO:0008006" key="3">
    <source>
        <dbReference type="Google" id="ProtNLM"/>
    </source>
</evidence>
<name>A0AAV3PJQ2_LITER</name>